<dbReference type="Proteomes" id="UP000028073">
    <property type="component" value="Unassembled WGS sequence"/>
</dbReference>
<keyword evidence="3" id="KW-1185">Reference proteome</keyword>
<feature type="domain" description="Penicillin-binding C-terminal" evidence="1">
    <location>
        <begin position="6"/>
        <end position="65"/>
    </location>
</feature>
<evidence type="ECO:0000313" key="3">
    <source>
        <dbReference type="Proteomes" id="UP000028073"/>
    </source>
</evidence>
<organism evidence="2 3">
    <name type="scientific">Endozoicomonas numazuensis</name>
    <dbReference type="NCBI Taxonomy" id="1137799"/>
    <lineage>
        <taxon>Bacteria</taxon>
        <taxon>Pseudomonadati</taxon>
        <taxon>Pseudomonadota</taxon>
        <taxon>Gammaproteobacteria</taxon>
        <taxon>Oceanospirillales</taxon>
        <taxon>Endozoicomonadaceae</taxon>
        <taxon>Endozoicomonas</taxon>
    </lineage>
</organism>
<evidence type="ECO:0000259" key="1">
    <source>
        <dbReference type="Pfam" id="PF06832"/>
    </source>
</evidence>
<comment type="caution">
    <text evidence="2">The sequence shown here is derived from an EMBL/GenBank/DDBJ whole genome shotgun (WGS) entry which is preliminary data.</text>
</comment>
<dbReference type="AlphaFoldDB" id="A0A081N3Y8"/>
<evidence type="ECO:0000313" key="2">
    <source>
        <dbReference type="EMBL" id="KEQ13161.1"/>
    </source>
</evidence>
<dbReference type="EMBL" id="JOKH01000009">
    <property type="protein sequence ID" value="KEQ13161.1"/>
    <property type="molecule type" value="Genomic_DNA"/>
</dbReference>
<gene>
    <name evidence="2" type="ORF">GZ78_26835</name>
</gene>
<reference evidence="2 3" key="1">
    <citation type="submission" date="2014-06" db="EMBL/GenBank/DDBJ databases">
        <title>Whole Genome Sequences of Three Symbiotic Endozoicomonas Bacteria.</title>
        <authorList>
            <person name="Neave M.J."/>
            <person name="Apprill A."/>
            <person name="Voolstra C.R."/>
        </authorList>
    </citation>
    <scope>NUCLEOTIDE SEQUENCE [LARGE SCALE GENOMIC DNA]</scope>
    <source>
        <strain evidence="2 3">DSM 25634</strain>
    </source>
</reference>
<sequence length="71" mass="7902">MAHDTTAIQAQLQIEAIGGQPDWYWFLNGELLDERSSRLTMAMPEPGTYQLSVTDQGGQSDQVSFTVEVQL</sequence>
<dbReference type="Pfam" id="PF06832">
    <property type="entry name" value="BiPBP_C"/>
    <property type="match status" value="1"/>
</dbReference>
<name>A0A081N3Y8_9GAMM</name>
<protein>
    <recommendedName>
        <fullName evidence="1">Penicillin-binding C-terminal domain-containing protein</fullName>
    </recommendedName>
</protein>
<proteinExistence type="predicted"/>
<accession>A0A081N3Y8</accession>
<dbReference type="InterPro" id="IPR009647">
    <property type="entry name" value="PBP_C"/>
</dbReference>